<dbReference type="InterPro" id="IPR005467">
    <property type="entry name" value="His_kinase_dom"/>
</dbReference>
<dbReference type="SUPFAM" id="SSF47384">
    <property type="entry name" value="Homodimeric domain of signal transducing histidine kinase"/>
    <property type="match status" value="1"/>
</dbReference>
<evidence type="ECO:0000313" key="14">
    <source>
        <dbReference type="EMBL" id="SVB51306.1"/>
    </source>
</evidence>
<dbReference type="CDD" id="cd00082">
    <property type="entry name" value="HisKA"/>
    <property type="match status" value="1"/>
</dbReference>
<dbReference type="InterPro" id="IPR036097">
    <property type="entry name" value="HisK_dim/P_sf"/>
</dbReference>
<evidence type="ECO:0000256" key="11">
    <source>
        <dbReference type="ARBA" id="ARBA00042313"/>
    </source>
</evidence>
<dbReference type="InterPro" id="IPR003594">
    <property type="entry name" value="HATPase_dom"/>
</dbReference>
<dbReference type="PANTHER" id="PTHR43065:SF16">
    <property type="entry name" value="SENSORY HISTIDINE KINASE_PHOSPHATASE NTRB"/>
    <property type="match status" value="1"/>
</dbReference>
<dbReference type="EMBL" id="UINC01045042">
    <property type="protein sequence ID" value="SVB51306.1"/>
    <property type="molecule type" value="Genomic_DNA"/>
</dbReference>
<proteinExistence type="predicted"/>
<accession>A0A382EKH4</accession>
<dbReference type="Pfam" id="PF02518">
    <property type="entry name" value="HATPase_c"/>
    <property type="match status" value="1"/>
</dbReference>
<dbReference type="AlphaFoldDB" id="A0A382EKH4"/>
<evidence type="ECO:0000259" key="13">
    <source>
        <dbReference type="PROSITE" id="PS50109"/>
    </source>
</evidence>
<keyword evidence="3" id="KW-0547">Nucleotide-binding</keyword>
<dbReference type="GO" id="GO:0005524">
    <property type="term" value="F:ATP binding"/>
    <property type="evidence" value="ECO:0007669"/>
    <property type="project" value="UniProtKB-KW"/>
</dbReference>
<keyword evidence="1" id="KW-0597">Phosphoprotein</keyword>
<dbReference type="SMART" id="SM00091">
    <property type="entry name" value="PAS"/>
    <property type="match status" value="1"/>
</dbReference>
<dbReference type="SUPFAM" id="SSF55785">
    <property type="entry name" value="PYP-like sensor domain (PAS domain)"/>
    <property type="match status" value="1"/>
</dbReference>
<dbReference type="Pfam" id="PF00989">
    <property type="entry name" value="PAS"/>
    <property type="match status" value="1"/>
</dbReference>
<evidence type="ECO:0000256" key="3">
    <source>
        <dbReference type="ARBA" id="ARBA00022741"/>
    </source>
</evidence>
<dbReference type="PROSITE" id="PS50109">
    <property type="entry name" value="HIS_KIN"/>
    <property type="match status" value="1"/>
</dbReference>
<sequence>MNEAIKSKTELNAMFLNQSILNNLSTAILSLDKDLNFCFINQAAESLLDVSLKQVSEKSIFEVLPSFKNIENILLDALQSNQFYTQRRAQFELHNNQVITVDLSVSPVFEEQQYNLLVELTPLDRYLKINREEAFREQQEVTRQMIRGLAHEIKNPLGGIRGSAQLLQSELPTQELREYTSIIIEETDRLKALVDKLLGPNVPSKMQLTNIHEILEKVRRLIEIEGGPQLTFVRDYDPSIPEIYLDPDLMLQAVLNITRNAMQSLAVTTHPEITFITRTDRQFTIASIRHKNVLRIDIIDNGPGILPELREHLFFPMITGRPDGSGLGLSVAQSIIHRHQGIIEAESETGLTRFTLILPLEVAKP</sequence>
<feature type="domain" description="Histidine kinase" evidence="13">
    <location>
        <begin position="148"/>
        <end position="362"/>
    </location>
</feature>
<keyword evidence="5" id="KW-0378">Hydrolase</keyword>
<dbReference type="InterPro" id="IPR004358">
    <property type="entry name" value="Sig_transdc_His_kin-like_C"/>
</dbReference>
<dbReference type="SMART" id="SM00387">
    <property type="entry name" value="HATPase_c"/>
    <property type="match status" value="1"/>
</dbReference>
<evidence type="ECO:0000256" key="9">
    <source>
        <dbReference type="ARBA" id="ARBA00037696"/>
    </source>
</evidence>
<evidence type="ECO:0000256" key="8">
    <source>
        <dbReference type="ARBA" id="ARBA00023231"/>
    </source>
</evidence>
<dbReference type="Gene3D" id="3.30.565.10">
    <property type="entry name" value="Histidine kinase-like ATPase, C-terminal domain"/>
    <property type="match status" value="1"/>
</dbReference>
<reference evidence="14" key="1">
    <citation type="submission" date="2018-05" db="EMBL/GenBank/DDBJ databases">
        <authorList>
            <person name="Lanie J.A."/>
            <person name="Ng W.-L."/>
            <person name="Kazmierczak K.M."/>
            <person name="Andrzejewski T.M."/>
            <person name="Davidsen T.M."/>
            <person name="Wayne K.J."/>
            <person name="Tettelin H."/>
            <person name="Glass J.I."/>
            <person name="Rusch D."/>
            <person name="Podicherti R."/>
            <person name="Tsui H.-C.T."/>
            <person name="Winkler M.E."/>
        </authorList>
    </citation>
    <scope>NUCLEOTIDE SEQUENCE</scope>
</reference>
<evidence type="ECO:0000256" key="7">
    <source>
        <dbReference type="ARBA" id="ARBA00023012"/>
    </source>
</evidence>
<dbReference type="InterPro" id="IPR035965">
    <property type="entry name" value="PAS-like_dom_sf"/>
</dbReference>
<dbReference type="SMART" id="SM00388">
    <property type="entry name" value="HisKA"/>
    <property type="match status" value="1"/>
</dbReference>
<evidence type="ECO:0000256" key="10">
    <source>
        <dbReference type="ARBA" id="ARBA00039567"/>
    </source>
</evidence>
<evidence type="ECO:0000256" key="6">
    <source>
        <dbReference type="ARBA" id="ARBA00022840"/>
    </source>
</evidence>
<keyword evidence="4" id="KW-0418">Kinase</keyword>
<dbReference type="InterPro" id="IPR036890">
    <property type="entry name" value="HATPase_C_sf"/>
</dbReference>
<dbReference type="PRINTS" id="PR00344">
    <property type="entry name" value="BCTRLSENSOR"/>
</dbReference>
<comment type="function">
    <text evidence="9">Member of the two-component regulatory system NtrB/NtrC, which controls expression of the nitrogen-regulated (ntr) genes in response to nitrogen limitation. Under conditions of nitrogen limitation, NtrB autophosphorylates and transfers the phosphoryl group to NtrC. In the presence of nitrogen, acts as a phosphatase that dephosphorylates and inactivates NtrC.</text>
</comment>
<keyword evidence="8" id="KW-0535">Nitrogen fixation</keyword>
<dbReference type="SUPFAM" id="SSF55874">
    <property type="entry name" value="ATPase domain of HSP90 chaperone/DNA topoisomerase II/histidine kinase"/>
    <property type="match status" value="1"/>
</dbReference>
<dbReference type="InterPro" id="IPR013767">
    <property type="entry name" value="PAS_fold"/>
</dbReference>
<dbReference type="CDD" id="cd00130">
    <property type="entry name" value="PAS"/>
    <property type="match status" value="1"/>
</dbReference>
<evidence type="ECO:0000256" key="4">
    <source>
        <dbReference type="ARBA" id="ARBA00022777"/>
    </source>
</evidence>
<evidence type="ECO:0000256" key="2">
    <source>
        <dbReference type="ARBA" id="ARBA00022679"/>
    </source>
</evidence>
<dbReference type="Pfam" id="PF00512">
    <property type="entry name" value="HisKA"/>
    <property type="match status" value="1"/>
</dbReference>
<dbReference type="Gene3D" id="3.30.450.20">
    <property type="entry name" value="PAS domain"/>
    <property type="match status" value="1"/>
</dbReference>
<keyword evidence="6" id="KW-0067">ATP-binding</keyword>
<dbReference type="InterPro" id="IPR000014">
    <property type="entry name" value="PAS"/>
</dbReference>
<dbReference type="GO" id="GO:0016787">
    <property type="term" value="F:hydrolase activity"/>
    <property type="evidence" value="ECO:0007669"/>
    <property type="project" value="UniProtKB-KW"/>
</dbReference>
<dbReference type="PANTHER" id="PTHR43065">
    <property type="entry name" value="SENSOR HISTIDINE KINASE"/>
    <property type="match status" value="1"/>
</dbReference>
<evidence type="ECO:0000256" key="5">
    <source>
        <dbReference type="ARBA" id="ARBA00022801"/>
    </source>
</evidence>
<dbReference type="GO" id="GO:0000155">
    <property type="term" value="F:phosphorelay sensor kinase activity"/>
    <property type="evidence" value="ECO:0007669"/>
    <property type="project" value="InterPro"/>
</dbReference>
<keyword evidence="2" id="KW-0808">Transferase</keyword>
<dbReference type="GO" id="GO:0006355">
    <property type="term" value="P:regulation of DNA-templated transcription"/>
    <property type="evidence" value="ECO:0007669"/>
    <property type="project" value="InterPro"/>
</dbReference>
<dbReference type="Gene3D" id="1.10.287.130">
    <property type="match status" value="1"/>
</dbReference>
<keyword evidence="7" id="KW-0902">Two-component regulatory system</keyword>
<organism evidence="14">
    <name type="scientific">marine metagenome</name>
    <dbReference type="NCBI Taxonomy" id="408172"/>
    <lineage>
        <taxon>unclassified sequences</taxon>
        <taxon>metagenomes</taxon>
        <taxon>ecological metagenomes</taxon>
    </lineage>
</organism>
<evidence type="ECO:0000256" key="1">
    <source>
        <dbReference type="ARBA" id="ARBA00022553"/>
    </source>
</evidence>
<evidence type="ECO:0000256" key="12">
    <source>
        <dbReference type="ARBA" id="ARBA00043094"/>
    </source>
</evidence>
<protein>
    <recommendedName>
        <fullName evidence="10">Sensory histidine kinase/phosphatase NtrB</fullName>
    </recommendedName>
    <alternativeName>
        <fullName evidence="11">Nitrogen regulation protein NR(II)</fullName>
    </alternativeName>
    <alternativeName>
        <fullName evidence="12">Nitrogen regulator II</fullName>
    </alternativeName>
</protein>
<dbReference type="NCBIfam" id="NF008293">
    <property type="entry name" value="PRK11073.1"/>
    <property type="match status" value="1"/>
</dbReference>
<name>A0A382EKH4_9ZZZZ</name>
<gene>
    <name evidence="14" type="ORF">METZ01_LOCUS204160</name>
</gene>
<dbReference type="InterPro" id="IPR003661">
    <property type="entry name" value="HisK_dim/P_dom"/>
</dbReference>